<feature type="non-terminal residue" evidence="1">
    <location>
        <position position="1"/>
    </location>
</feature>
<organism evidence="1 2">
    <name type="scientific">Acaulospora colombiana</name>
    <dbReference type="NCBI Taxonomy" id="27376"/>
    <lineage>
        <taxon>Eukaryota</taxon>
        <taxon>Fungi</taxon>
        <taxon>Fungi incertae sedis</taxon>
        <taxon>Mucoromycota</taxon>
        <taxon>Glomeromycotina</taxon>
        <taxon>Glomeromycetes</taxon>
        <taxon>Diversisporales</taxon>
        <taxon>Acaulosporaceae</taxon>
        <taxon>Acaulospora</taxon>
    </lineage>
</organism>
<protein>
    <submittedName>
        <fullName evidence="1">14544_t:CDS:1</fullName>
    </submittedName>
</protein>
<proteinExistence type="predicted"/>
<dbReference type="Proteomes" id="UP000789525">
    <property type="component" value="Unassembled WGS sequence"/>
</dbReference>
<dbReference type="EMBL" id="CAJVPT010059132">
    <property type="protein sequence ID" value="CAG8761429.1"/>
    <property type="molecule type" value="Genomic_DNA"/>
</dbReference>
<sequence>FAALRKFLVWRIRSWKSFVAAARDMKRLEDITFSIEKNELRTKEVTSGSFLIPRLRALNVTIYGCRKPPFLDTIYYVYEALAVSSKSLDTLRIKIEYSDRIHQYEGGKLVRKIARDHGPTIRSLLIDDM</sequence>
<comment type="caution">
    <text evidence="1">The sequence shown here is derived from an EMBL/GenBank/DDBJ whole genome shotgun (WGS) entry which is preliminary data.</text>
</comment>
<evidence type="ECO:0000313" key="1">
    <source>
        <dbReference type="EMBL" id="CAG8761429.1"/>
    </source>
</evidence>
<feature type="non-terminal residue" evidence="1">
    <location>
        <position position="129"/>
    </location>
</feature>
<reference evidence="1" key="1">
    <citation type="submission" date="2021-06" db="EMBL/GenBank/DDBJ databases">
        <authorList>
            <person name="Kallberg Y."/>
            <person name="Tangrot J."/>
            <person name="Rosling A."/>
        </authorList>
    </citation>
    <scope>NUCLEOTIDE SEQUENCE</scope>
    <source>
        <strain evidence="1">CL356</strain>
    </source>
</reference>
<evidence type="ECO:0000313" key="2">
    <source>
        <dbReference type="Proteomes" id="UP000789525"/>
    </source>
</evidence>
<name>A0ACA9QT86_9GLOM</name>
<keyword evidence="2" id="KW-1185">Reference proteome</keyword>
<gene>
    <name evidence="1" type="ORF">ACOLOM_LOCUS13219</name>
</gene>
<accession>A0ACA9QT86</accession>